<dbReference type="EMBL" id="LGCL01000028">
    <property type="protein sequence ID" value="KPL75309.1"/>
    <property type="molecule type" value="Genomic_DNA"/>
</dbReference>
<dbReference type="InterPro" id="IPR048067">
    <property type="entry name" value="BREX_3_BrxF"/>
</dbReference>
<name>A0A0P6WZ72_9CHLR</name>
<keyword evidence="2" id="KW-1185">Reference proteome</keyword>
<dbReference type="OrthoDB" id="155757at2"/>
<dbReference type="STRING" id="1134406.ADN00_13045"/>
<comment type="caution">
    <text evidence="1">The sequence shown here is derived from an EMBL/GenBank/DDBJ whole genome shotgun (WGS) entry which is preliminary data.</text>
</comment>
<organism evidence="1 2">
    <name type="scientific">Ornatilinea apprima</name>
    <dbReference type="NCBI Taxonomy" id="1134406"/>
    <lineage>
        <taxon>Bacteria</taxon>
        <taxon>Bacillati</taxon>
        <taxon>Chloroflexota</taxon>
        <taxon>Anaerolineae</taxon>
        <taxon>Anaerolineales</taxon>
        <taxon>Anaerolineaceae</taxon>
        <taxon>Ornatilinea</taxon>
    </lineage>
</organism>
<sequence length="158" mass="18316">MNNSIDSLLKQPYDCLILVHPQIQILDEISEKIQSFGIKHYNVSRALGSALMTVSTAERDRFAQEWLKDLIRGLREEPVLISHPDLFFHPSLKIDFFTLIRQISRSKQMIVLWPGEYSTDTLSYAIPDHHHYRVWKISDSLRIQPKIIIYQISAAQGA</sequence>
<accession>A0A0P6WZ72</accession>
<dbReference type="AlphaFoldDB" id="A0A0P6WZ72"/>
<reference evidence="1 2" key="1">
    <citation type="submission" date="2015-07" db="EMBL/GenBank/DDBJ databases">
        <title>Genome sequence of Ornatilinea apprima DSM 23815.</title>
        <authorList>
            <person name="Hemp J."/>
            <person name="Ward L.M."/>
            <person name="Pace L.A."/>
            <person name="Fischer W.W."/>
        </authorList>
    </citation>
    <scope>NUCLEOTIDE SEQUENCE [LARGE SCALE GENOMIC DNA]</scope>
    <source>
        <strain evidence="1 2">P3M-1</strain>
    </source>
</reference>
<protein>
    <recommendedName>
        <fullName evidence="3">BREX-3 system P-loop-containing protein BrxF</fullName>
    </recommendedName>
</protein>
<dbReference type="Proteomes" id="UP000050417">
    <property type="component" value="Unassembled WGS sequence"/>
</dbReference>
<proteinExistence type="predicted"/>
<dbReference type="RefSeq" id="WP_075063462.1">
    <property type="nucleotide sequence ID" value="NZ_LGCL01000028.1"/>
</dbReference>
<evidence type="ECO:0000313" key="1">
    <source>
        <dbReference type="EMBL" id="KPL75309.1"/>
    </source>
</evidence>
<gene>
    <name evidence="1" type="ORF">ADN00_13045</name>
</gene>
<evidence type="ECO:0008006" key="3">
    <source>
        <dbReference type="Google" id="ProtNLM"/>
    </source>
</evidence>
<evidence type="ECO:0000313" key="2">
    <source>
        <dbReference type="Proteomes" id="UP000050417"/>
    </source>
</evidence>
<dbReference type="NCBIfam" id="NF033453">
    <property type="entry name" value="BREX_3_BrxF"/>
    <property type="match status" value="1"/>
</dbReference>